<dbReference type="AlphaFoldDB" id="A0A5C6B0I4"/>
<comment type="cofactor">
    <cofactor evidence="2">
        <name>Mg(2+)</name>
        <dbReference type="ChEBI" id="CHEBI:18420"/>
    </cofactor>
</comment>
<dbReference type="FunFam" id="3.40.1210.10:FF:000001">
    <property type="entry name" value="5'/3'-nucleotidase SurE"/>
    <property type="match status" value="1"/>
</dbReference>
<dbReference type="PANTHER" id="PTHR30457">
    <property type="entry name" value="5'-NUCLEOTIDASE SURE"/>
    <property type="match status" value="1"/>
</dbReference>
<feature type="binding site" evidence="9">
    <location>
        <position position="9"/>
    </location>
    <ligand>
        <name>a divalent metal cation</name>
        <dbReference type="ChEBI" id="CHEBI:60240"/>
    </ligand>
</feature>
<evidence type="ECO:0000256" key="5">
    <source>
        <dbReference type="ARBA" id="ARBA00022490"/>
    </source>
</evidence>
<organism evidence="11 12">
    <name type="scientific">Stieleria varia</name>
    <dbReference type="NCBI Taxonomy" id="2528005"/>
    <lineage>
        <taxon>Bacteria</taxon>
        <taxon>Pseudomonadati</taxon>
        <taxon>Planctomycetota</taxon>
        <taxon>Planctomycetia</taxon>
        <taxon>Pirellulales</taxon>
        <taxon>Pirellulaceae</taxon>
        <taxon>Stieleria</taxon>
    </lineage>
</organism>
<feature type="binding site" evidence="9">
    <location>
        <position position="96"/>
    </location>
    <ligand>
        <name>a divalent metal cation</name>
        <dbReference type="ChEBI" id="CHEBI:60240"/>
    </ligand>
</feature>
<evidence type="ECO:0000259" key="10">
    <source>
        <dbReference type="Pfam" id="PF01975"/>
    </source>
</evidence>
<dbReference type="PANTHER" id="PTHR30457:SF12">
    <property type="entry name" value="5'_3'-NUCLEOTIDASE SURE"/>
    <property type="match status" value="1"/>
</dbReference>
<dbReference type="GO" id="GO:0004309">
    <property type="term" value="F:exopolyphosphatase activity"/>
    <property type="evidence" value="ECO:0007669"/>
    <property type="project" value="TreeGrafter"/>
</dbReference>
<dbReference type="NCBIfam" id="NF001490">
    <property type="entry name" value="PRK00346.1-4"/>
    <property type="match status" value="1"/>
</dbReference>
<evidence type="ECO:0000256" key="3">
    <source>
        <dbReference type="ARBA" id="ARBA00004496"/>
    </source>
</evidence>
<accession>A0A5C6B0I4</accession>
<evidence type="ECO:0000256" key="9">
    <source>
        <dbReference type="HAMAP-Rule" id="MF_00060"/>
    </source>
</evidence>
<keyword evidence="8 9" id="KW-0378">Hydrolase</keyword>
<evidence type="ECO:0000256" key="8">
    <source>
        <dbReference type="ARBA" id="ARBA00022801"/>
    </source>
</evidence>
<dbReference type="GO" id="GO:0005737">
    <property type="term" value="C:cytoplasm"/>
    <property type="evidence" value="ECO:0007669"/>
    <property type="project" value="UniProtKB-SubCell"/>
</dbReference>
<evidence type="ECO:0000256" key="7">
    <source>
        <dbReference type="ARBA" id="ARBA00022741"/>
    </source>
</evidence>
<dbReference type="NCBIfam" id="TIGR00087">
    <property type="entry name" value="surE"/>
    <property type="match status" value="1"/>
</dbReference>
<evidence type="ECO:0000313" key="12">
    <source>
        <dbReference type="Proteomes" id="UP000320176"/>
    </source>
</evidence>
<reference evidence="11 12" key="1">
    <citation type="submission" date="2019-02" db="EMBL/GenBank/DDBJ databases">
        <title>Deep-cultivation of Planctomycetes and their phenomic and genomic characterization uncovers novel biology.</title>
        <authorList>
            <person name="Wiegand S."/>
            <person name="Jogler M."/>
            <person name="Boedeker C."/>
            <person name="Pinto D."/>
            <person name="Vollmers J."/>
            <person name="Rivas-Marin E."/>
            <person name="Kohn T."/>
            <person name="Peeters S.H."/>
            <person name="Heuer A."/>
            <person name="Rast P."/>
            <person name="Oberbeckmann S."/>
            <person name="Bunk B."/>
            <person name="Jeske O."/>
            <person name="Meyerdierks A."/>
            <person name="Storesund J.E."/>
            <person name="Kallscheuer N."/>
            <person name="Luecker S."/>
            <person name="Lage O.M."/>
            <person name="Pohl T."/>
            <person name="Merkel B.J."/>
            <person name="Hornburger P."/>
            <person name="Mueller R.-W."/>
            <person name="Bruemmer F."/>
            <person name="Labrenz M."/>
            <person name="Spormann A.M."/>
            <person name="Op Den Camp H."/>
            <person name="Overmann J."/>
            <person name="Amann R."/>
            <person name="Jetten M.S.M."/>
            <person name="Mascher T."/>
            <person name="Medema M.H."/>
            <person name="Devos D.P."/>
            <person name="Kaster A.-K."/>
            <person name="Ovreas L."/>
            <person name="Rohde M."/>
            <person name="Galperin M.Y."/>
            <person name="Jogler C."/>
        </authorList>
    </citation>
    <scope>NUCLEOTIDE SEQUENCE [LARGE SCALE GENOMIC DNA]</scope>
    <source>
        <strain evidence="11 12">Pla52n</strain>
    </source>
</reference>
<dbReference type="GO" id="GO:0008253">
    <property type="term" value="F:5'-nucleotidase activity"/>
    <property type="evidence" value="ECO:0007669"/>
    <property type="project" value="UniProtKB-UniRule"/>
</dbReference>
<comment type="cofactor">
    <cofactor evidence="9">
        <name>a divalent metal cation</name>
        <dbReference type="ChEBI" id="CHEBI:60240"/>
    </cofactor>
    <text evidence="9">Binds 1 divalent metal cation per subunit.</text>
</comment>
<dbReference type="EC" id="3.1.3.5" evidence="9"/>
<dbReference type="OrthoDB" id="9780815at2"/>
<evidence type="ECO:0000256" key="6">
    <source>
        <dbReference type="ARBA" id="ARBA00022723"/>
    </source>
</evidence>
<comment type="similarity">
    <text evidence="4 9">Belongs to the SurE nucleotidase family.</text>
</comment>
<dbReference type="SUPFAM" id="SSF64167">
    <property type="entry name" value="SurE-like"/>
    <property type="match status" value="1"/>
</dbReference>
<feature type="domain" description="Survival protein SurE-like phosphatase/nucleotidase" evidence="10">
    <location>
        <begin position="3"/>
        <end position="185"/>
    </location>
</feature>
<dbReference type="Proteomes" id="UP000320176">
    <property type="component" value="Unassembled WGS sequence"/>
</dbReference>
<feature type="binding site" evidence="9">
    <location>
        <position position="8"/>
    </location>
    <ligand>
        <name>a divalent metal cation</name>
        <dbReference type="ChEBI" id="CHEBI:60240"/>
    </ligand>
</feature>
<evidence type="ECO:0000256" key="2">
    <source>
        <dbReference type="ARBA" id="ARBA00001946"/>
    </source>
</evidence>
<protein>
    <recommendedName>
        <fullName evidence="9">5'-nucleotidase SurE</fullName>
        <ecNumber evidence="9">3.1.3.5</ecNumber>
    </recommendedName>
    <alternativeName>
        <fullName evidence="9">Nucleoside 5'-monophosphate phosphohydrolase</fullName>
    </alternativeName>
</protein>
<dbReference type="Gene3D" id="3.40.1210.10">
    <property type="entry name" value="Survival protein SurE-like phosphatase/nucleotidase"/>
    <property type="match status" value="1"/>
</dbReference>
<evidence type="ECO:0000313" key="11">
    <source>
        <dbReference type="EMBL" id="TWU04969.1"/>
    </source>
</evidence>
<dbReference type="Pfam" id="PF01975">
    <property type="entry name" value="SurE"/>
    <property type="match status" value="1"/>
</dbReference>
<dbReference type="HAMAP" id="MF_00060">
    <property type="entry name" value="SurE"/>
    <property type="match status" value="1"/>
</dbReference>
<dbReference type="GO" id="GO:0000166">
    <property type="term" value="F:nucleotide binding"/>
    <property type="evidence" value="ECO:0007669"/>
    <property type="project" value="UniProtKB-KW"/>
</dbReference>
<evidence type="ECO:0000256" key="4">
    <source>
        <dbReference type="ARBA" id="ARBA00011062"/>
    </source>
</evidence>
<dbReference type="InterPro" id="IPR030048">
    <property type="entry name" value="SurE"/>
</dbReference>
<comment type="catalytic activity">
    <reaction evidence="1 9">
        <text>a ribonucleoside 5'-phosphate + H2O = a ribonucleoside + phosphate</text>
        <dbReference type="Rhea" id="RHEA:12484"/>
        <dbReference type="ChEBI" id="CHEBI:15377"/>
        <dbReference type="ChEBI" id="CHEBI:18254"/>
        <dbReference type="ChEBI" id="CHEBI:43474"/>
        <dbReference type="ChEBI" id="CHEBI:58043"/>
        <dbReference type="EC" id="3.1.3.5"/>
    </reaction>
</comment>
<dbReference type="InterPro" id="IPR036523">
    <property type="entry name" value="SurE-like_sf"/>
</dbReference>
<dbReference type="InterPro" id="IPR002828">
    <property type="entry name" value="SurE-like_Pase/nucleotidase"/>
</dbReference>
<comment type="subcellular location">
    <subcellularLocation>
        <location evidence="3 9">Cytoplasm</location>
    </subcellularLocation>
</comment>
<feature type="binding site" evidence="9">
    <location>
        <position position="39"/>
    </location>
    <ligand>
        <name>a divalent metal cation</name>
        <dbReference type="ChEBI" id="CHEBI:60240"/>
    </ligand>
</feature>
<dbReference type="EMBL" id="SJPN01000003">
    <property type="protein sequence ID" value="TWU04969.1"/>
    <property type="molecule type" value="Genomic_DNA"/>
</dbReference>
<evidence type="ECO:0000256" key="1">
    <source>
        <dbReference type="ARBA" id="ARBA00000815"/>
    </source>
</evidence>
<dbReference type="RefSeq" id="WP_146520295.1">
    <property type="nucleotide sequence ID" value="NZ_CP151726.1"/>
</dbReference>
<comment type="function">
    <text evidence="9">Nucleotidase that shows phosphatase activity on nucleoside 5'-monophosphates.</text>
</comment>
<proteinExistence type="inferred from homology"/>
<comment type="caution">
    <text evidence="11">The sequence shown here is derived from an EMBL/GenBank/DDBJ whole genome shotgun (WGS) entry which is preliminary data.</text>
</comment>
<gene>
    <name evidence="11" type="primary">surE_1</name>
    <name evidence="9" type="synonym">surE</name>
    <name evidence="11" type="ORF">Pla52n_30140</name>
</gene>
<dbReference type="GO" id="GO:0008254">
    <property type="term" value="F:3'-nucleotidase activity"/>
    <property type="evidence" value="ECO:0007669"/>
    <property type="project" value="TreeGrafter"/>
</dbReference>
<dbReference type="GO" id="GO:0046872">
    <property type="term" value="F:metal ion binding"/>
    <property type="evidence" value="ECO:0007669"/>
    <property type="project" value="UniProtKB-UniRule"/>
</dbReference>
<sequence>MRILLTNDDGVFAPGLAALEQQLRHLGEVVVIAPATEQSGVSHSITYLTPLVCKSIHREGRHWAWAVEGSPADCVKLAITELLRDDPVDLVVSGINNGLNAGINVLYSGTVAAAIEGAFFGVTSVAVSLEYDPDADFQSAAVIARNVISGLIRQPSAAGGLFNLNVPTAATVTPNDLKIVPTGLAQYGRRYEKRQDPGGRNYYWALWEEPAEPPQENTDLTELRQGNVTLTPLQFDMTRHNVLDEMDRWGLKH</sequence>
<keyword evidence="5 9" id="KW-0963">Cytoplasm</keyword>
<keyword evidence="7 9" id="KW-0547">Nucleotide-binding</keyword>
<name>A0A5C6B0I4_9BACT</name>
<keyword evidence="6 9" id="KW-0479">Metal-binding</keyword>
<keyword evidence="12" id="KW-1185">Reference proteome</keyword>